<evidence type="ECO:0000313" key="2">
    <source>
        <dbReference type="Proteomes" id="UP001150904"/>
    </source>
</evidence>
<dbReference type="EMBL" id="JAPQKR010000005">
    <property type="protein sequence ID" value="KAJ5215322.1"/>
    <property type="molecule type" value="Genomic_DNA"/>
</dbReference>
<dbReference type="GO" id="GO:0019369">
    <property type="term" value="P:arachidonate metabolic process"/>
    <property type="evidence" value="ECO:0007669"/>
    <property type="project" value="TreeGrafter"/>
</dbReference>
<dbReference type="PANTHER" id="PTHR24185">
    <property type="entry name" value="CALCIUM-INDEPENDENT PHOSPHOLIPASE A2-GAMMA"/>
    <property type="match status" value="1"/>
</dbReference>
<dbReference type="SUPFAM" id="SSF52151">
    <property type="entry name" value="FabD/lysophospholipase-like"/>
    <property type="match status" value="1"/>
</dbReference>
<dbReference type="PANTHER" id="PTHR24185:SF8">
    <property type="entry name" value="PNPLA DOMAIN-CONTAINING PROTEIN"/>
    <property type="match status" value="1"/>
</dbReference>
<dbReference type="InterPro" id="IPR016035">
    <property type="entry name" value="Acyl_Trfase/lysoPLipase"/>
</dbReference>
<proteinExistence type="predicted"/>
<keyword evidence="2" id="KW-1185">Reference proteome</keyword>
<name>A0A9W9N8R9_9EURO</name>
<dbReference type="AlphaFoldDB" id="A0A9W9N8R9"/>
<dbReference type="GeneID" id="83176092"/>
<comment type="caution">
    <text evidence="1">The sequence shown here is derived from an EMBL/GenBank/DDBJ whole genome shotgun (WGS) entry which is preliminary data.</text>
</comment>
<sequence>MQSAQNLLQQPLRELAIGGNPVPASMQVVIVLTKREGPNVSAASMLANFHEVAETWGITVLDLRQRCGLSDMVTFEPLRNLIREHLATIRTQQDSTYCRFSVSHIGVLTAIDIFFNNSSWFASAFNLMLTGLYDSVSLSQTLKEAVTPERRIFDVATASPVGCRVAVVASRTSDGKACVLANYRGIGQRSAKAAYQFLVPNSSQENPSLSDVAMCSVAAPLRLLGFVPLQDGGVRANNPLAIALRESGIIWPSSKRHDLLLSVGTGVSTTSPDHDSRYGNAWDGALPRLFRAMMSSPSMDGQQGFFEALNYLPHHSKLDVFRLDQAIYGPLPELDDISALEEFSKMNFVVLDELVRTILALAMFFFELDATLVPSHVGYHCEGSILCLRPGAGEILARVLVETPGAKF</sequence>
<dbReference type="GO" id="GO:0016020">
    <property type="term" value="C:membrane"/>
    <property type="evidence" value="ECO:0007669"/>
    <property type="project" value="TreeGrafter"/>
</dbReference>
<dbReference type="OrthoDB" id="194358at2759"/>
<accession>A0A9W9N8R9</accession>
<gene>
    <name evidence="1" type="ORF">N7498_001729</name>
</gene>
<dbReference type="Proteomes" id="UP001150904">
    <property type="component" value="Unassembled WGS sequence"/>
</dbReference>
<dbReference type="GO" id="GO:0047499">
    <property type="term" value="F:calcium-independent phospholipase A2 activity"/>
    <property type="evidence" value="ECO:0007669"/>
    <property type="project" value="TreeGrafter"/>
</dbReference>
<evidence type="ECO:0008006" key="3">
    <source>
        <dbReference type="Google" id="ProtNLM"/>
    </source>
</evidence>
<dbReference type="Gene3D" id="3.40.1090.10">
    <property type="entry name" value="Cytosolic phospholipase A2 catalytic domain"/>
    <property type="match status" value="1"/>
</dbReference>
<reference evidence="1" key="2">
    <citation type="journal article" date="2023" name="IMA Fungus">
        <title>Comparative genomic study of the Penicillium genus elucidates a diverse pangenome and 15 lateral gene transfer events.</title>
        <authorList>
            <person name="Petersen C."/>
            <person name="Sorensen T."/>
            <person name="Nielsen M.R."/>
            <person name="Sondergaard T.E."/>
            <person name="Sorensen J.L."/>
            <person name="Fitzpatrick D.A."/>
            <person name="Frisvad J.C."/>
            <person name="Nielsen K.L."/>
        </authorList>
    </citation>
    <scope>NUCLEOTIDE SEQUENCE</scope>
    <source>
        <strain evidence="1">IBT 15544</strain>
    </source>
</reference>
<evidence type="ECO:0000313" key="1">
    <source>
        <dbReference type="EMBL" id="KAJ5215322.1"/>
    </source>
</evidence>
<dbReference type="RefSeq" id="XP_058311135.1">
    <property type="nucleotide sequence ID" value="XM_058448791.1"/>
</dbReference>
<reference evidence="1" key="1">
    <citation type="submission" date="2022-12" db="EMBL/GenBank/DDBJ databases">
        <authorList>
            <person name="Petersen C."/>
        </authorList>
    </citation>
    <scope>NUCLEOTIDE SEQUENCE</scope>
    <source>
        <strain evidence="1">IBT 15544</strain>
    </source>
</reference>
<protein>
    <recommendedName>
        <fullName evidence="3">PNPLA domain-containing protein</fullName>
    </recommendedName>
</protein>
<organism evidence="1 2">
    <name type="scientific">Penicillium cinerascens</name>
    <dbReference type="NCBI Taxonomy" id="70096"/>
    <lineage>
        <taxon>Eukaryota</taxon>
        <taxon>Fungi</taxon>
        <taxon>Dikarya</taxon>
        <taxon>Ascomycota</taxon>
        <taxon>Pezizomycotina</taxon>
        <taxon>Eurotiomycetes</taxon>
        <taxon>Eurotiomycetidae</taxon>
        <taxon>Eurotiales</taxon>
        <taxon>Aspergillaceae</taxon>
        <taxon>Penicillium</taxon>
    </lineage>
</organism>